<name>A0ABS0B304_9BACT</name>
<keyword evidence="1" id="KW-0472">Membrane</keyword>
<feature type="transmembrane region" description="Helical" evidence="1">
    <location>
        <begin position="139"/>
        <end position="157"/>
    </location>
</feature>
<keyword evidence="1" id="KW-1133">Transmembrane helix</keyword>
<proteinExistence type="predicted"/>
<evidence type="ECO:0000256" key="1">
    <source>
        <dbReference type="SAM" id="Phobius"/>
    </source>
</evidence>
<comment type="caution">
    <text evidence="2">The sequence shown here is derived from an EMBL/GenBank/DDBJ whole genome shotgun (WGS) entry which is preliminary data.</text>
</comment>
<reference evidence="2 3" key="1">
    <citation type="submission" date="2020-01" db="EMBL/GenBank/DDBJ databases">
        <title>Draft genome sequence of Cand. Neptunochlamydia vexilliferae K9.</title>
        <authorList>
            <person name="Schulz F."/>
            <person name="Koestlbacher S."/>
            <person name="Wascher F."/>
            <person name="Pizzetti I."/>
            <person name="Horn M."/>
        </authorList>
    </citation>
    <scope>NUCLEOTIDE SEQUENCE [LARGE SCALE GENOMIC DNA]</scope>
    <source>
        <strain evidence="2 3">K9</strain>
    </source>
</reference>
<protein>
    <submittedName>
        <fullName evidence="2">Uncharacterized protein</fullName>
    </submittedName>
</protein>
<feature type="transmembrane region" description="Helical" evidence="1">
    <location>
        <begin position="62"/>
        <end position="82"/>
    </location>
</feature>
<feature type="transmembrane region" description="Helical" evidence="1">
    <location>
        <begin position="7"/>
        <end position="32"/>
    </location>
</feature>
<organism evidence="2 3">
    <name type="scientific">Candidatus Neptunichlamydia vexilliferae</name>
    <dbReference type="NCBI Taxonomy" id="1651774"/>
    <lineage>
        <taxon>Bacteria</taxon>
        <taxon>Pseudomonadati</taxon>
        <taxon>Chlamydiota</taxon>
        <taxon>Chlamydiia</taxon>
        <taxon>Parachlamydiales</taxon>
        <taxon>Simkaniaceae</taxon>
        <taxon>Candidatus Neptunichlamydia</taxon>
    </lineage>
</organism>
<accession>A0ABS0B304</accession>
<evidence type="ECO:0000313" key="2">
    <source>
        <dbReference type="EMBL" id="MBF5059950.1"/>
    </source>
</evidence>
<keyword evidence="3" id="KW-1185">Reference proteome</keyword>
<dbReference type="RefSeq" id="WP_194848273.1">
    <property type="nucleotide sequence ID" value="NZ_JAAEJV010000054.1"/>
</dbReference>
<evidence type="ECO:0000313" key="3">
    <source>
        <dbReference type="Proteomes" id="UP001194714"/>
    </source>
</evidence>
<sequence length="164" mass="17878">MKLSHRNAILFSGLLWFGVGILLLTKGIGYLVEGGNAVLAGTHQGFSLIQQMGRFSNDPKQGALILICLALLVGFFKGRVVLKKTVNRIVNRIRSYPSPISLKEMYPKSYFFLIGGMMGMGMVFKFLSLPLDVKGFVDFTIGAALINGAMLYLRAAFAPAQVGQ</sequence>
<feature type="transmembrane region" description="Helical" evidence="1">
    <location>
        <begin position="110"/>
        <end position="127"/>
    </location>
</feature>
<keyword evidence="1" id="KW-0812">Transmembrane</keyword>
<dbReference type="EMBL" id="JAAEJV010000054">
    <property type="protein sequence ID" value="MBF5059950.1"/>
    <property type="molecule type" value="Genomic_DNA"/>
</dbReference>
<gene>
    <name evidence="2" type="ORF">NEPTK9_001474</name>
</gene>
<dbReference type="Proteomes" id="UP001194714">
    <property type="component" value="Unassembled WGS sequence"/>
</dbReference>